<protein>
    <recommendedName>
        <fullName evidence="3">Fumarylacetoacetase-like C-terminal domain-containing protein</fullName>
    </recommendedName>
</protein>
<accession>A0ABQ1PN11</accession>
<feature type="domain" description="Fumarylacetoacetase-like C-terminal" evidence="3">
    <location>
        <begin position="88"/>
        <end position="287"/>
    </location>
</feature>
<evidence type="ECO:0000256" key="1">
    <source>
        <dbReference type="ARBA" id="ARBA00010211"/>
    </source>
</evidence>
<dbReference type="PANTHER" id="PTHR42796">
    <property type="entry name" value="FUMARYLACETOACETATE HYDROLASE DOMAIN-CONTAINING PROTEIN 2A-RELATED"/>
    <property type="match status" value="1"/>
</dbReference>
<dbReference type="Pfam" id="PF01557">
    <property type="entry name" value="FAA_hydrolase"/>
    <property type="match status" value="1"/>
</dbReference>
<gene>
    <name evidence="4" type="ORF">GCM10007216_33130</name>
</gene>
<evidence type="ECO:0000313" key="4">
    <source>
        <dbReference type="EMBL" id="GGC99775.1"/>
    </source>
</evidence>
<dbReference type="InterPro" id="IPR011234">
    <property type="entry name" value="Fumarylacetoacetase-like_C"/>
</dbReference>
<dbReference type="SUPFAM" id="SSF56529">
    <property type="entry name" value="FAH"/>
    <property type="match status" value="1"/>
</dbReference>
<organism evidence="4 5">
    <name type="scientific">Thalassobacillus devorans</name>
    <dbReference type="NCBI Taxonomy" id="279813"/>
    <lineage>
        <taxon>Bacteria</taxon>
        <taxon>Bacillati</taxon>
        <taxon>Bacillota</taxon>
        <taxon>Bacilli</taxon>
        <taxon>Bacillales</taxon>
        <taxon>Bacillaceae</taxon>
        <taxon>Thalassobacillus</taxon>
    </lineage>
</organism>
<evidence type="ECO:0000259" key="3">
    <source>
        <dbReference type="Pfam" id="PF01557"/>
    </source>
</evidence>
<sequence length="296" mass="33338">MRFATIEHGEQEIAAIVDGERLLTVQSINDVLGTAWPIGLYELINEEKLSSLRDWWNERSEDEKKDFESHYLASEEAVYRPLYRHPRKIWGIGLNFVDHASDLNEKVPSTEPASFMKPETTIIGHNDNIQLPVQSERTTGEAELGVIIGKECKNISESNAKGVIAGYTTVIDMTTEDILQRNPRYLTRSKSFDTFFSFGPEFITTDEVADVFALEVATIINGECHRKNSVSNMTFNPYYLVAFHSQVMTLQPGDIISTGTPGAGVIRDGDVIECEIDGFCKLKNNVVDLKKRKERV</sequence>
<proteinExistence type="inferred from homology"/>
<keyword evidence="2" id="KW-0479">Metal-binding</keyword>
<evidence type="ECO:0000313" key="5">
    <source>
        <dbReference type="Proteomes" id="UP000619534"/>
    </source>
</evidence>
<comment type="caution">
    <text evidence="4">The sequence shown here is derived from an EMBL/GenBank/DDBJ whole genome shotgun (WGS) entry which is preliminary data.</text>
</comment>
<dbReference type="RefSeq" id="WP_062439702.1">
    <property type="nucleotide sequence ID" value="NZ_BMCJ01000006.1"/>
</dbReference>
<dbReference type="InterPro" id="IPR051121">
    <property type="entry name" value="FAH"/>
</dbReference>
<reference evidence="5" key="1">
    <citation type="journal article" date="2019" name="Int. J. Syst. Evol. Microbiol.">
        <title>The Global Catalogue of Microorganisms (GCM) 10K type strain sequencing project: providing services to taxonomists for standard genome sequencing and annotation.</title>
        <authorList>
            <consortium name="The Broad Institute Genomics Platform"/>
            <consortium name="The Broad Institute Genome Sequencing Center for Infectious Disease"/>
            <person name="Wu L."/>
            <person name="Ma J."/>
        </authorList>
    </citation>
    <scope>NUCLEOTIDE SEQUENCE [LARGE SCALE GENOMIC DNA]</scope>
    <source>
        <strain evidence="5">CCM 7282</strain>
    </source>
</reference>
<dbReference type="Proteomes" id="UP000619534">
    <property type="component" value="Unassembled WGS sequence"/>
</dbReference>
<name>A0ABQ1PN11_9BACI</name>
<dbReference type="InterPro" id="IPR036663">
    <property type="entry name" value="Fumarylacetoacetase_C_sf"/>
</dbReference>
<keyword evidence="5" id="KW-1185">Reference proteome</keyword>
<dbReference type="PANTHER" id="PTHR42796:SF4">
    <property type="entry name" value="FUMARYLACETOACETATE HYDROLASE DOMAIN-CONTAINING PROTEIN 2A"/>
    <property type="match status" value="1"/>
</dbReference>
<comment type="similarity">
    <text evidence="1">Belongs to the FAH family.</text>
</comment>
<evidence type="ECO:0000256" key="2">
    <source>
        <dbReference type="ARBA" id="ARBA00022723"/>
    </source>
</evidence>
<dbReference type="EMBL" id="BMCJ01000006">
    <property type="protein sequence ID" value="GGC99775.1"/>
    <property type="molecule type" value="Genomic_DNA"/>
</dbReference>
<dbReference type="Gene3D" id="3.90.850.10">
    <property type="entry name" value="Fumarylacetoacetase-like, C-terminal domain"/>
    <property type="match status" value="1"/>
</dbReference>